<keyword evidence="2" id="KW-1185">Reference proteome</keyword>
<dbReference type="EMBL" id="BPLQ01003787">
    <property type="protein sequence ID" value="GIY03220.1"/>
    <property type="molecule type" value="Genomic_DNA"/>
</dbReference>
<name>A0AAV4Q2H3_9ARAC</name>
<sequence length="116" mass="13070">MGHGTSQPNYAASPETSFRSLLDRKSSIVPNNFCDSQSIGDRRDFTKESKLIVPQFNFMHSRESERECRLILFSALSLINSSSALSLSNSSSDSSSVFITINSLIFRENDEYLLHR</sequence>
<organism evidence="1 2">
    <name type="scientific">Caerostris darwini</name>
    <dbReference type="NCBI Taxonomy" id="1538125"/>
    <lineage>
        <taxon>Eukaryota</taxon>
        <taxon>Metazoa</taxon>
        <taxon>Ecdysozoa</taxon>
        <taxon>Arthropoda</taxon>
        <taxon>Chelicerata</taxon>
        <taxon>Arachnida</taxon>
        <taxon>Araneae</taxon>
        <taxon>Araneomorphae</taxon>
        <taxon>Entelegynae</taxon>
        <taxon>Araneoidea</taxon>
        <taxon>Araneidae</taxon>
        <taxon>Caerostris</taxon>
    </lineage>
</organism>
<accession>A0AAV4Q2H3</accession>
<protein>
    <submittedName>
        <fullName evidence="1">Uncharacterized protein</fullName>
    </submittedName>
</protein>
<gene>
    <name evidence="1" type="ORF">CDAR_98901</name>
</gene>
<reference evidence="1 2" key="1">
    <citation type="submission" date="2021-06" db="EMBL/GenBank/DDBJ databases">
        <title>Caerostris darwini draft genome.</title>
        <authorList>
            <person name="Kono N."/>
            <person name="Arakawa K."/>
        </authorList>
    </citation>
    <scope>NUCLEOTIDE SEQUENCE [LARGE SCALE GENOMIC DNA]</scope>
</reference>
<dbReference type="Proteomes" id="UP001054837">
    <property type="component" value="Unassembled WGS sequence"/>
</dbReference>
<evidence type="ECO:0000313" key="2">
    <source>
        <dbReference type="Proteomes" id="UP001054837"/>
    </source>
</evidence>
<dbReference type="AlphaFoldDB" id="A0AAV4Q2H3"/>
<evidence type="ECO:0000313" key="1">
    <source>
        <dbReference type="EMBL" id="GIY03220.1"/>
    </source>
</evidence>
<proteinExistence type="predicted"/>
<comment type="caution">
    <text evidence="1">The sequence shown here is derived from an EMBL/GenBank/DDBJ whole genome shotgun (WGS) entry which is preliminary data.</text>
</comment>